<evidence type="ECO:0000256" key="3">
    <source>
        <dbReference type="PROSITE-ProRule" id="PRU00283"/>
    </source>
</evidence>
<dbReference type="SUPFAM" id="SSF52540">
    <property type="entry name" value="P-loop containing nucleoside triphosphate hydrolases"/>
    <property type="match status" value="1"/>
</dbReference>
<dbReference type="InterPro" id="IPR027417">
    <property type="entry name" value="P-loop_NTPase"/>
</dbReference>
<comment type="similarity">
    <text evidence="3 4">Belongs to the TRAFAC class myosin-kinesin ATPase superfamily. Kinesin family.</text>
</comment>
<comment type="caution">
    <text evidence="8">The sequence shown here is derived from an EMBL/GenBank/DDBJ whole genome shotgun (WGS) entry which is preliminary data.</text>
</comment>
<keyword evidence="3 4" id="KW-0505">Motor protein</keyword>
<evidence type="ECO:0000259" key="7">
    <source>
        <dbReference type="PROSITE" id="PS50067"/>
    </source>
</evidence>
<evidence type="ECO:0000256" key="1">
    <source>
        <dbReference type="ARBA" id="ARBA00022741"/>
    </source>
</evidence>
<name>A0ABR1GB79_AURAN</name>
<feature type="region of interest" description="Disordered" evidence="6">
    <location>
        <begin position="516"/>
        <end position="538"/>
    </location>
</feature>
<dbReference type="EMBL" id="JBBJCI010000037">
    <property type="protein sequence ID" value="KAK7250297.1"/>
    <property type="molecule type" value="Genomic_DNA"/>
</dbReference>
<evidence type="ECO:0000256" key="2">
    <source>
        <dbReference type="ARBA" id="ARBA00022840"/>
    </source>
</evidence>
<feature type="coiled-coil region" evidence="5">
    <location>
        <begin position="352"/>
        <end position="453"/>
    </location>
</feature>
<dbReference type="InterPro" id="IPR019821">
    <property type="entry name" value="Kinesin_motor_CS"/>
</dbReference>
<keyword evidence="5" id="KW-0175">Coiled coil</keyword>
<feature type="binding site" evidence="3">
    <location>
        <begin position="90"/>
        <end position="97"/>
    </location>
    <ligand>
        <name>ATP</name>
        <dbReference type="ChEBI" id="CHEBI:30616"/>
    </ligand>
</feature>
<dbReference type="Pfam" id="PF00225">
    <property type="entry name" value="Kinesin"/>
    <property type="match status" value="1"/>
</dbReference>
<accession>A0ABR1GB79</accession>
<sequence>MPEAEVTNVRVALRCRPLSKKELSEKDINVFSKEGNIAKLVDPENDKPVEFAFDHVYDDSSKQSEVFQDVGVPVVQSAFDGFNSTVFAYGQTGSGKSWSMTGDLSSESNQGLIPRINTAIFERIASETAANASRLFLVQCSYFEIYNEIIYDLLDPRNRKDKEKSGGLQVKEHPVLGIHVQGLQALVAENAAKIAELMDLGAKNRTVGSTQMNSESSRSHSVCLITVHQKDTENESKNVYSKLNLVDLAGSERADRTGATGARLKEGANINKSLTTLGSVINGLVEQARGKKGVFIPYRNSKLTRVLQESLGGNALCTMLATLSPARANVKETMSTLRYAARAKTIKKSVTKNEESGQIDKLNEEVARLKKMLAEKAAEAASGGGDSGGGPVNDEELKAAQSMLSTQITEMEALTRQTWQDKQQASRQHEAEVAKMRRAHKDAARRAEAERRKRFQLLRQKGDVELSVKELALPSKWADAARALDALKGRVGERRSHVAVFRDALGEDLRLLREAGSGSLDGSRSTNLGDSATLEDATRSSSDAAAAAALVTKGAADAMRARLDLLLSELGKLGQDETLLLAGANNLVGEVERALEVAEAAPTPSNGDDRKEALKDAKRRERVKLVLDQCVSKRDALVDDTEQERAALVGGDDGGDEKTNLVFAAAALAAEAERAAIAASKLETPTGDDLAGDLDGAKMDLDEAASRSAQAAGELRAALAAAAAKAEASRGRPPARPTGASTFSRATDAARPPGWLGEGRSLPVPSKDPDAKKAYFDSVLQTLKSLDCAKDLLLDGEANQLAFRAGPWRRPSPS</sequence>
<feature type="region of interest" description="Disordered" evidence="6">
    <location>
        <begin position="726"/>
        <end position="768"/>
    </location>
</feature>
<dbReference type="InterPro" id="IPR027640">
    <property type="entry name" value="Kinesin-like_fam"/>
</dbReference>
<dbReference type="PANTHER" id="PTHR47969">
    <property type="entry name" value="CHROMOSOME-ASSOCIATED KINESIN KIF4A-RELATED"/>
    <property type="match status" value="1"/>
</dbReference>
<proteinExistence type="inferred from homology"/>
<dbReference type="PROSITE" id="PS00411">
    <property type="entry name" value="KINESIN_MOTOR_1"/>
    <property type="match status" value="1"/>
</dbReference>
<evidence type="ECO:0000256" key="5">
    <source>
        <dbReference type="SAM" id="Coils"/>
    </source>
</evidence>
<dbReference type="PROSITE" id="PS50067">
    <property type="entry name" value="KINESIN_MOTOR_2"/>
    <property type="match status" value="1"/>
</dbReference>
<evidence type="ECO:0000256" key="4">
    <source>
        <dbReference type="RuleBase" id="RU000394"/>
    </source>
</evidence>
<evidence type="ECO:0000313" key="8">
    <source>
        <dbReference type="EMBL" id="KAK7250297.1"/>
    </source>
</evidence>
<protein>
    <recommendedName>
        <fullName evidence="4">Kinesin-like protein</fullName>
    </recommendedName>
</protein>
<dbReference type="InterPro" id="IPR001752">
    <property type="entry name" value="Kinesin_motor_dom"/>
</dbReference>
<dbReference type="Proteomes" id="UP001363151">
    <property type="component" value="Unassembled WGS sequence"/>
</dbReference>
<dbReference type="PANTHER" id="PTHR47969:SF29">
    <property type="entry name" value="KINESIN-LIKE PROTEIN"/>
    <property type="match status" value="1"/>
</dbReference>
<keyword evidence="2 3" id="KW-0067">ATP-binding</keyword>
<keyword evidence="9" id="KW-1185">Reference proteome</keyword>
<dbReference type="PRINTS" id="PR00380">
    <property type="entry name" value="KINESINHEAVY"/>
</dbReference>
<keyword evidence="1 3" id="KW-0547">Nucleotide-binding</keyword>
<feature type="compositionally biased region" description="Polar residues" evidence="6">
    <location>
        <begin position="520"/>
        <end position="530"/>
    </location>
</feature>
<gene>
    <name evidence="8" type="ORF">SO694_00007253</name>
</gene>
<evidence type="ECO:0000313" key="9">
    <source>
        <dbReference type="Proteomes" id="UP001363151"/>
    </source>
</evidence>
<keyword evidence="4" id="KW-0493">Microtubule</keyword>
<organism evidence="8 9">
    <name type="scientific">Aureococcus anophagefferens</name>
    <name type="common">Harmful bloom alga</name>
    <dbReference type="NCBI Taxonomy" id="44056"/>
    <lineage>
        <taxon>Eukaryota</taxon>
        <taxon>Sar</taxon>
        <taxon>Stramenopiles</taxon>
        <taxon>Ochrophyta</taxon>
        <taxon>Pelagophyceae</taxon>
        <taxon>Pelagomonadales</taxon>
        <taxon>Pelagomonadaceae</taxon>
        <taxon>Aureococcus</taxon>
    </lineage>
</organism>
<dbReference type="Gene3D" id="3.40.850.10">
    <property type="entry name" value="Kinesin motor domain"/>
    <property type="match status" value="1"/>
</dbReference>
<dbReference type="SMART" id="SM00129">
    <property type="entry name" value="KISc"/>
    <property type="match status" value="1"/>
</dbReference>
<dbReference type="InterPro" id="IPR036961">
    <property type="entry name" value="Kinesin_motor_dom_sf"/>
</dbReference>
<feature type="domain" description="Kinesin motor" evidence="7">
    <location>
        <begin position="8"/>
        <end position="346"/>
    </location>
</feature>
<evidence type="ECO:0000256" key="6">
    <source>
        <dbReference type="SAM" id="MobiDB-lite"/>
    </source>
</evidence>
<reference evidence="8 9" key="1">
    <citation type="submission" date="2024-03" db="EMBL/GenBank/DDBJ databases">
        <title>Aureococcus anophagefferens CCMP1851 and Kratosvirus quantuckense: Draft genome of a second virus-susceptible host strain in the model system.</title>
        <authorList>
            <person name="Chase E."/>
            <person name="Truchon A.R."/>
            <person name="Schepens W."/>
            <person name="Wilhelm S.W."/>
        </authorList>
    </citation>
    <scope>NUCLEOTIDE SEQUENCE [LARGE SCALE GENOMIC DNA]</scope>
    <source>
        <strain evidence="8 9">CCMP1851</strain>
    </source>
</reference>
<dbReference type="CDD" id="cd00106">
    <property type="entry name" value="KISc"/>
    <property type="match status" value="1"/>
</dbReference>